<dbReference type="InterPro" id="IPR050286">
    <property type="entry name" value="G_neg_Bact_CarbUptk_Porin"/>
</dbReference>
<evidence type="ECO:0000256" key="3">
    <source>
        <dbReference type="ARBA" id="ARBA00022448"/>
    </source>
</evidence>
<dbReference type="PANTHER" id="PTHR38762">
    <property type="entry name" value="CRYPTIC OUTER MEMBRANE PORIN BGLH-RELATED"/>
    <property type="match status" value="1"/>
</dbReference>
<keyword evidence="10" id="KW-0732">Signal</keyword>
<keyword evidence="5" id="KW-0812">Transmembrane</keyword>
<dbReference type="STRING" id="666681.M301_1124"/>
<sequence length="408" mass="44551" precursor="true">MIKYFFSCIAAVGLVFASNNASALDFSPYIRAESGVNTEGSSAACFKLAGAAAKYRMGNECEVYAELMMGQELNKFSNDSALNAHVMLSAYMPLTSKKMLDDTNTDFRFAQFYMSWDKAPALNGGNLWAGRRYYKREDVHINDFFYWNPQGLGAGIEDVSIGKLKLSYALFRDDNKDQKYLTTRHDIQLRGLDVNPDGQLEFGLSIIPKSSHTTTGDDGWAVTVQHRQINIMGDGNNKLAVQYGVGPGVGLGGTGSIDNGSDVKRFRIVDGLYAQITPKLGGLLTAVYQKDTSNAGDQTWTSMGGRVSYGVTEHFKMQAELGQDWVTPSGGDTRRLTKLTIAPSWAIASNFWSRPELRFFCTYAQWNDAASTAAIGSGDYAVASLAPTSAFGGSNHGATIGLQFEGWW</sequence>
<comment type="subcellular location">
    <subcellularLocation>
        <location evidence="1">Cell outer membrane</location>
        <topology evidence="1">Multi-pass membrane protein</topology>
    </subcellularLocation>
</comment>
<keyword evidence="6" id="KW-0406">Ion transport</keyword>
<evidence type="ECO:0000256" key="4">
    <source>
        <dbReference type="ARBA" id="ARBA00022452"/>
    </source>
</evidence>
<dbReference type="PANTHER" id="PTHR38762:SF1">
    <property type="entry name" value="CRYPTIC OUTER MEMBRANE PORIN BGLH-RELATED"/>
    <property type="match status" value="1"/>
</dbReference>
<dbReference type="GO" id="GO:0046930">
    <property type="term" value="C:pore complex"/>
    <property type="evidence" value="ECO:0007669"/>
    <property type="project" value="UniProtKB-KW"/>
</dbReference>
<feature type="chain" id="PRO_5003094645" evidence="10">
    <location>
        <begin position="24"/>
        <end position="408"/>
    </location>
</feature>
<dbReference type="RefSeq" id="WP_013147824.1">
    <property type="nucleotide sequence ID" value="NC_014207.1"/>
</dbReference>
<evidence type="ECO:0000256" key="6">
    <source>
        <dbReference type="ARBA" id="ARBA00023065"/>
    </source>
</evidence>
<dbReference type="HOGENOM" id="CLU_032473_4_1_4"/>
<name>D7DQD7_METV0</name>
<dbReference type="GO" id="GO:0015144">
    <property type="term" value="F:carbohydrate transmembrane transporter activity"/>
    <property type="evidence" value="ECO:0007669"/>
    <property type="project" value="TreeGrafter"/>
</dbReference>
<evidence type="ECO:0000256" key="8">
    <source>
        <dbReference type="ARBA" id="ARBA00023136"/>
    </source>
</evidence>
<feature type="signal peptide" evidence="10">
    <location>
        <begin position="1"/>
        <end position="23"/>
    </location>
</feature>
<dbReference type="GO" id="GO:0009279">
    <property type="term" value="C:cell outer membrane"/>
    <property type="evidence" value="ECO:0007669"/>
    <property type="project" value="UniProtKB-SubCell"/>
</dbReference>
<proteinExistence type="inferred from homology"/>
<reference evidence="11 12" key="2">
    <citation type="journal article" date="2011" name="J. Bacteriol.">
        <title>Genomes of three methylotrophs from a single niche uncover genetic and metabolic divergence of Methylophilaceae.</title>
        <authorList>
            <person name="Lapidus A."/>
            <person name="Clum A."/>
            <person name="Labutti K."/>
            <person name="Kaluzhnaya M.G."/>
            <person name="Lim S."/>
            <person name="Beck D.A."/>
            <person name="Glavina Del Rio T."/>
            <person name="Nolan M."/>
            <person name="Mavromatis K."/>
            <person name="Huntemann M."/>
            <person name="Lucas S."/>
            <person name="Lidstrom M.E."/>
            <person name="Ivanova N."/>
            <person name="Chistoserdova L."/>
        </authorList>
    </citation>
    <scope>NUCLEOTIDE SEQUENCE [LARGE SCALE GENOMIC DNA]</scope>
    <source>
        <strain evidence="11 12">301</strain>
    </source>
</reference>
<evidence type="ECO:0000256" key="7">
    <source>
        <dbReference type="ARBA" id="ARBA00023114"/>
    </source>
</evidence>
<dbReference type="Proteomes" id="UP000000383">
    <property type="component" value="Chromosome"/>
</dbReference>
<keyword evidence="12" id="KW-1185">Reference proteome</keyword>
<dbReference type="KEGG" id="meh:M301_1124"/>
<gene>
    <name evidence="11" type="ordered locus">M301_1124</name>
</gene>
<keyword evidence="9" id="KW-0998">Cell outer membrane</keyword>
<dbReference type="OrthoDB" id="106611at2"/>
<protein>
    <submittedName>
        <fullName evidence="11">Porin LamB type</fullName>
    </submittedName>
</protein>
<evidence type="ECO:0000313" key="11">
    <source>
        <dbReference type="EMBL" id="ADI29508.1"/>
    </source>
</evidence>
<evidence type="ECO:0000313" key="12">
    <source>
        <dbReference type="Proteomes" id="UP000000383"/>
    </source>
</evidence>
<dbReference type="AlphaFoldDB" id="D7DQD7"/>
<dbReference type="InterPro" id="IPR036998">
    <property type="entry name" value="Porin_LamB_sf"/>
</dbReference>
<dbReference type="eggNOG" id="COG4580">
    <property type="taxonomic scope" value="Bacteria"/>
</dbReference>
<evidence type="ECO:0000256" key="2">
    <source>
        <dbReference type="ARBA" id="ARBA00007055"/>
    </source>
</evidence>
<dbReference type="GO" id="GO:0015288">
    <property type="term" value="F:porin activity"/>
    <property type="evidence" value="ECO:0007669"/>
    <property type="project" value="UniProtKB-KW"/>
</dbReference>
<evidence type="ECO:0000256" key="5">
    <source>
        <dbReference type="ARBA" id="ARBA00022692"/>
    </source>
</evidence>
<dbReference type="GO" id="GO:0006811">
    <property type="term" value="P:monoatomic ion transport"/>
    <property type="evidence" value="ECO:0007669"/>
    <property type="project" value="UniProtKB-KW"/>
</dbReference>
<reference evidence="12" key="1">
    <citation type="submission" date="2010-05" db="EMBL/GenBank/DDBJ databases">
        <title>Complete sequence of Methylotenera sp. 301.</title>
        <authorList>
            <person name="Lucas S."/>
            <person name="Copeland A."/>
            <person name="Lapidus A."/>
            <person name="Cheng J.-F."/>
            <person name="Bruce D."/>
            <person name="Goodwin L."/>
            <person name="Pitluck S."/>
            <person name="Clum A."/>
            <person name="Land M."/>
            <person name="Hauser L."/>
            <person name="Kyrpides N."/>
            <person name="Ivanova N."/>
            <person name="Chistoservova L."/>
            <person name="Kalyuzhnaya M."/>
            <person name="Woyke T."/>
        </authorList>
    </citation>
    <scope>NUCLEOTIDE SEQUENCE [LARGE SCALE GENOMIC DNA]</scope>
    <source>
        <strain evidence="12">301</strain>
    </source>
</reference>
<dbReference type="SUPFAM" id="SSF56935">
    <property type="entry name" value="Porins"/>
    <property type="match status" value="1"/>
</dbReference>
<dbReference type="EMBL" id="CP002056">
    <property type="protein sequence ID" value="ADI29508.1"/>
    <property type="molecule type" value="Genomic_DNA"/>
</dbReference>
<dbReference type="Gene3D" id="2.40.170.10">
    <property type="entry name" value="Porin, LamB type"/>
    <property type="match status" value="1"/>
</dbReference>
<comment type="similarity">
    <text evidence="2">Belongs to the porin LamB (TC 1.B.3) family.</text>
</comment>
<dbReference type="GO" id="GO:0015774">
    <property type="term" value="P:polysaccharide transport"/>
    <property type="evidence" value="ECO:0007669"/>
    <property type="project" value="TreeGrafter"/>
</dbReference>
<evidence type="ECO:0000256" key="1">
    <source>
        <dbReference type="ARBA" id="ARBA00004571"/>
    </source>
</evidence>
<accession>D7DQD7</accession>
<organism evidence="11 12">
    <name type="scientific">Methylotenera versatilis (strain 301)</name>
    <dbReference type="NCBI Taxonomy" id="666681"/>
    <lineage>
        <taxon>Bacteria</taxon>
        <taxon>Pseudomonadati</taxon>
        <taxon>Pseudomonadota</taxon>
        <taxon>Betaproteobacteria</taxon>
        <taxon>Nitrosomonadales</taxon>
        <taxon>Methylophilaceae</taxon>
        <taxon>Methylotenera</taxon>
    </lineage>
</organism>
<dbReference type="Pfam" id="PF02264">
    <property type="entry name" value="LamB"/>
    <property type="match status" value="1"/>
</dbReference>
<evidence type="ECO:0000256" key="10">
    <source>
        <dbReference type="SAM" id="SignalP"/>
    </source>
</evidence>
<keyword evidence="8" id="KW-0472">Membrane</keyword>
<evidence type="ECO:0000256" key="9">
    <source>
        <dbReference type="ARBA" id="ARBA00023237"/>
    </source>
</evidence>
<keyword evidence="4" id="KW-1134">Transmembrane beta strand</keyword>
<keyword evidence="3" id="KW-0813">Transport</keyword>
<keyword evidence="7" id="KW-0626">Porin</keyword>
<dbReference type="InterPro" id="IPR003192">
    <property type="entry name" value="Porin_LamB"/>
</dbReference>